<keyword evidence="4" id="KW-1185">Reference proteome</keyword>
<dbReference type="SUPFAM" id="SSF56112">
    <property type="entry name" value="Protein kinase-like (PK-like)"/>
    <property type="match status" value="1"/>
</dbReference>
<dbReference type="GO" id="GO:0005524">
    <property type="term" value="F:ATP binding"/>
    <property type="evidence" value="ECO:0007669"/>
    <property type="project" value="InterPro"/>
</dbReference>
<dbReference type="InterPro" id="IPR001810">
    <property type="entry name" value="F-box_dom"/>
</dbReference>
<dbReference type="PANTHER" id="PTHR31464:SF4">
    <property type="entry name" value="DUF4242 DOMAIN-CONTAINING PROTEIN-RELATED"/>
    <property type="match status" value="1"/>
</dbReference>
<evidence type="ECO:0000256" key="1">
    <source>
        <dbReference type="SAM" id="Phobius"/>
    </source>
</evidence>
<dbReference type="Gene3D" id="1.10.510.10">
    <property type="entry name" value="Transferase(Phosphotransferase) domain 1"/>
    <property type="match status" value="1"/>
</dbReference>
<sequence>MIYYYVFMGVILFQLHIIVLMLWCVCKRREEPVEALLPKDSSNNSNDEPEHLEIDESSLEMYKDIDEGSMFTGNLTLAKLRQKSSRTDILTVLVKSAHIVNDRIEASLLKYELRLMSKLNPHPNILASLGFVKNQAEMRSVTEYPAGGNLSFFMKKFQTEGFQNQLTEERNSYNIENLILDSNMDSLCTVDLISFAYQISNGMDYLQKLSITHRDLCLRNVTISKDKTIRISGLNPAKTSGHGHPLSEKSDISDFAMCLHEIFSLGETSDEAMSDAMYPWKAVVENLVHRTQDRNVHLNNSQKADMLKDVLETLFENQQFYVIVFNNCDNGPNFAYSDDQSQLVVSLKRGLCNIIVYHSREWAGASQNSRNQFIAQVDSCKSGVVPWWQDYRGFPNVLKNGHIQNAEFVTLIRDDQNAQVRSINCEDGPGKWIQAKNKAGEEFKLIFFEYFTRLPVELQCEIVKILDFQSRHCLRQCSKQALEIVDSSNIHIPIVKIQTSSILEVTICEGVGETSTISVAKDAGKNVSSENYNSIMGKIGNSEVSFENICESIFKSLTRKNVTVGKLIVEFQNYMPIILGFIKKYFKRTKIITNCQTTYANYEYSISLDSSHILDCSALRPRNLGVLMFIVIPGHPYVPGRSFLLETIRPLYLTDTLSEFLLRITVRNYVRRVWIPNFVVTDLKIENILEKFQAKVVRNDEIQILRILHENPGKGLLMRISKCGVVLEKLSAEQLEDIDESEKCGLKWMCRNCDKSEESWFYIMDMEKKIGKIKN</sequence>
<dbReference type="InterPro" id="IPR001245">
    <property type="entry name" value="Ser-Thr/Tyr_kinase_cat_dom"/>
</dbReference>
<keyword evidence="1" id="KW-1133">Transmembrane helix</keyword>
<keyword evidence="1" id="KW-0812">Transmembrane</keyword>
<dbReference type="Proteomes" id="UP000829354">
    <property type="component" value="Chromosome V"/>
</dbReference>
<evidence type="ECO:0000313" key="4">
    <source>
        <dbReference type="Proteomes" id="UP000829354"/>
    </source>
</evidence>
<dbReference type="PANTHER" id="PTHR31464">
    <property type="entry name" value="PROTEIN CBG01266"/>
    <property type="match status" value="1"/>
</dbReference>
<dbReference type="PROSITE" id="PS50011">
    <property type="entry name" value="PROTEIN_KINASE_DOM"/>
    <property type="match status" value="1"/>
</dbReference>
<proteinExistence type="predicted"/>
<evidence type="ECO:0000259" key="2">
    <source>
        <dbReference type="PROSITE" id="PS50011"/>
    </source>
</evidence>
<gene>
    <name evidence="3" type="ORF">L5515_009199</name>
</gene>
<feature type="domain" description="Protein kinase" evidence="2">
    <location>
        <begin position="59"/>
        <end position="374"/>
    </location>
</feature>
<dbReference type="InterPro" id="IPR011009">
    <property type="entry name" value="Kinase-like_dom_sf"/>
</dbReference>
<dbReference type="AlphaFoldDB" id="A0AAE9JNE6"/>
<dbReference type="InterPro" id="IPR000719">
    <property type="entry name" value="Prot_kinase_dom"/>
</dbReference>
<dbReference type="InterPro" id="IPR020635">
    <property type="entry name" value="Tyr_kinase_cat_dom"/>
</dbReference>
<dbReference type="GO" id="GO:0004713">
    <property type="term" value="F:protein tyrosine kinase activity"/>
    <property type="evidence" value="ECO:0007669"/>
    <property type="project" value="InterPro"/>
</dbReference>
<dbReference type="Gene3D" id="3.30.200.20">
    <property type="entry name" value="Phosphorylase Kinase, domain 1"/>
    <property type="match status" value="1"/>
</dbReference>
<protein>
    <recommendedName>
        <fullName evidence="2">Protein kinase domain-containing protein</fullName>
    </recommendedName>
</protein>
<accession>A0AAE9JNE6</accession>
<dbReference type="Pfam" id="PF00646">
    <property type="entry name" value="F-box"/>
    <property type="match status" value="1"/>
</dbReference>
<dbReference type="EMBL" id="CP092624">
    <property type="protein sequence ID" value="UMM37444.1"/>
    <property type="molecule type" value="Genomic_DNA"/>
</dbReference>
<evidence type="ECO:0000313" key="3">
    <source>
        <dbReference type="EMBL" id="UMM37444.1"/>
    </source>
</evidence>
<dbReference type="Pfam" id="PF05075">
    <property type="entry name" value="DUF684"/>
    <property type="match status" value="1"/>
</dbReference>
<organism evidence="3 4">
    <name type="scientific">Caenorhabditis briggsae</name>
    <dbReference type="NCBI Taxonomy" id="6238"/>
    <lineage>
        <taxon>Eukaryota</taxon>
        <taxon>Metazoa</taxon>
        <taxon>Ecdysozoa</taxon>
        <taxon>Nematoda</taxon>
        <taxon>Chromadorea</taxon>
        <taxon>Rhabditida</taxon>
        <taxon>Rhabditina</taxon>
        <taxon>Rhabditomorpha</taxon>
        <taxon>Rhabditoidea</taxon>
        <taxon>Rhabditidae</taxon>
        <taxon>Peloderinae</taxon>
        <taxon>Caenorhabditis</taxon>
    </lineage>
</organism>
<dbReference type="SMART" id="SM00219">
    <property type="entry name" value="TyrKc"/>
    <property type="match status" value="1"/>
</dbReference>
<dbReference type="InterPro" id="IPR007767">
    <property type="entry name" value="DUF684"/>
</dbReference>
<feature type="transmembrane region" description="Helical" evidence="1">
    <location>
        <begin position="6"/>
        <end position="26"/>
    </location>
</feature>
<reference evidence="3 4" key="1">
    <citation type="submission" date="2022-04" db="EMBL/GenBank/DDBJ databases">
        <title>Chromosome-level reference genomes for two strains of Caenorhabditis briggsae: an improved platform for comparative genomics.</title>
        <authorList>
            <person name="Stevens L."/>
            <person name="Andersen E."/>
        </authorList>
    </citation>
    <scope>NUCLEOTIDE SEQUENCE [LARGE SCALE GENOMIC DNA]</scope>
    <source>
        <strain evidence="3">VX34</strain>
        <tissue evidence="3">Whole-organism</tissue>
    </source>
</reference>
<keyword evidence="1" id="KW-0472">Membrane</keyword>
<name>A0AAE9JNE6_CAEBR</name>
<dbReference type="Pfam" id="PF07714">
    <property type="entry name" value="PK_Tyr_Ser-Thr"/>
    <property type="match status" value="1"/>
</dbReference>